<dbReference type="InterPro" id="IPR003834">
    <property type="entry name" value="Cyt_c_assmbl_TM_dom"/>
</dbReference>
<evidence type="ECO:0000256" key="4">
    <source>
        <dbReference type="ARBA" id="ARBA00022989"/>
    </source>
</evidence>
<dbReference type="Gene3D" id="3.40.30.10">
    <property type="entry name" value="Glutaredoxin"/>
    <property type="match status" value="1"/>
</dbReference>
<dbReference type="eggNOG" id="COG4232">
    <property type="taxonomic scope" value="Bacteria"/>
</dbReference>
<feature type="transmembrane region" description="Helical" evidence="6">
    <location>
        <begin position="553"/>
        <end position="572"/>
    </location>
</feature>
<feature type="transmembrane region" description="Helical" evidence="6">
    <location>
        <begin position="304"/>
        <end position="326"/>
    </location>
</feature>
<dbReference type="PANTHER" id="PTHR32234:SF3">
    <property type="entry name" value="SUPPRESSION OF COPPER SENSITIVITY PROTEIN"/>
    <property type="match status" value="1"/>
</dbReference>
<sequence>MNNKTLYALRTILGLWLLVASVLFSATSNAEVDTGWMTKPEHPPVKTRFVVTGQVNQAEKTVEGFLQVELDDDWKTYWRSPGEGGVAPSISWENSVNLQSVEWHWPYPQQFNLLGIHTLGYKSATVIPMTLHIKDFNQPVNLDADLTLSSCTTICVLTDYPFSLTFVPSELEVSESAMFTHAQAISQVPKSSPLIEQQNAIWDPNSNQLQVTLTKPLGWNSPELIVDSLNEAISDYSYQLKSVEVDGSKLVALFDVSTWLGEIDLSGQSVDVTVKDNDFVAEQSTSVSTGAISTVSGGFSLIEMVGFALLGGLILNVMPCVLPVLGMKLSGVIHAQGLERSKVRLQFIASSAGIITSFWLLAAFLLILKMSGNAIGWGIQFQSPWFIGFMVAVTALFGANMLGLFEFRLSANTNTWLASKGDDSYAGHYFQGMFATLLATPCSAPFLGTAVAFALAASALEMILIFTALALGMALPWLVVATFPGVAAYLPKPGAWMNKVKLLFGAMMLITSVWLLYLLTNHLPPFWVVVIAVAILVALLAKTKRVYGDKALVISGGASLILLVGALVGGSVTAKHWSTPLPEDLAWRPLSDEIITNSVAQGKTVFVNVTADWCVTCKANKIGVILQDPVYSALNHSKVVPVQGDWTHPDGAVTDYLRANGRFGVPFNIVYGPSAPQGIALPVILTSDMVMSALEQASGERS</sequence>
<evidence type="ECO:0000256" key="1">
    <source>
        <dbReference type="ARBA" id="ARBA00004141"/>
    </source>
</evidence>
<dbReference type="SUPFAM" id="SSF52833">
    <property type="entry name" value="Thioredoxin-like"/>
    <property type="match status" value="1"/>
</dbReference>
<evidence type="ECO:0000256" key="6">
    <source>
        <dbReference type="SAM" id="Phobius"/>
    </source>
</evidence>
<dbReference type="RefSeq" id="WP_006878450.1">
    <property type="nucleotide sequence ID" value="NZ_AEVS01000035.1"/>
</dbReference>
<keyword evidence="4 6" id="KW-1133">Transmembrane helix</keyword>
<feature type="transmembrane region" description="Helical" evidence="6">
    <location>
        <begin position="502"/>
        <end position="519"/>
    </location>
</feature>
<dbReference type="InterPro" id="IPR028250">
    <property type="entry name" value="DsbDN"/>
</dbReference>
<dbReference type="EMBL" id="AEVS01000035">
    <property type="protein sequence ID" value="EGA66624.1"/>
    <property type="molecule type" value="Genomic_DNA"/>
</dbReference>
<dbReference type="GO" id="GO:0015035">
    <property type="term" value="F:protein-disulfide reductase activity"/>
    <property type="evidence" value="ECO:0007669"/>
    <property type="project" value="TreeGrafter"/>
</dbReference>
<dbReference type="Pfam" id="PF13899">
    <property type="entry name" value="Thioredoxin_7"/>
    <property type="match status" value="1"/>
</dbReference>
<feature type="signal peptide" evidence="7">
    <location>
        <begin position="1"/>
        <end position="30"/>
    </location>
</feature>
<comment type="subcellular location">
    <subcellularLocation>
        <location evidence="1">Membrane</location>
        <topology evidence="1">Multi-pass membrane protein</topology>
    </subcellularLocation>
</comment>
<dbReference type="InterPro" id="IPR036249">
    <property type="entry name" value="Thioredoxin-like_sf"/>
</dbReference>
<comment type="caution">
    <text evidence="10">The sequence shown here is derived from an EMBL/GenBank/DDBJ whole genome shotgun (WGS) entry which is preliminary data.</text>
</comment>
<keyword evidence="11" id="KW-1185">Reference proteome</keyword>
<evidence type="ECO:0000256" key="7">
    <source>
        <dbReference type="SAM" id="SignalP"/>
    </source>
</evidence>
<feature type="domain" description="Thiol:disulfide interchange protein DsbD N-terminal" evidence="9">
    <location>
        <begin position="58"/>
        <end position="163"/>
    </location>
</feature>
<proteinExistence type="predicted"/>
<protein>
    <recommendedName>
        <fullName evidence="12">Suppressor for copper-sensitivity B</fullName>
    </recommendedName>
</protein>
<reference evidence="10 11" key="1">
    <citation type="journal article" date="2012" name="Int. J. Syst. Evol. Microbiol.">
        <title>Vibrio caribbeanicus sp. nov., isolated from the marine sponge Scleritoderma cyanea.</title>
        <authorList>
            <person name="Hoffmann M."/>
            <person name="Monday S.R."/>
            <person name="Allard M.W."/>
            <person name="Strain E.A."/>
            <person name="Whittaker P."/>
            <person name="Naum M."/>
            <person name="McCarthy P.J."/>
            <person name="Lopez J.V."/>
            <person name="Fischer M."/>
            <person name="Brown E.W."/>
        </authorList>
    </citation>
    <scope>NUCLEOTIDE SEQUENCE [LARGE SCALE GENOMIC DNA]</scope>
    <source>
        <strain evidence="10 11">LMG 20546</strain>
    </source>
</reference>
<dbReference type="AlphaFoldDB" id="E8LRM1"/>
<accession>E8LRM1</accession>
<organism evidence="10 11">
    <name type="scientific">Vibrio brasiliensis LMG 20546</name>
    <dbReference type="NCBI Taxonomy" id="945543"/>
    <lineage>
        <taxon>Bacteria</taxon>
        <taxon>Pseudomonadati</taxon>
        <taxon>Pseudomonadota</taxon>
        <taxon>Gammaproteobacteria</taxon>
        <taxon>Vibrionales</taxon>
        <taxon>Vibrionaceae</taxon>
        <taxon>Vibrio</taxon>
        <taxon>Vibrio oreintalis group</taxon>
    </lineage>
</organism>
<evidence type="ECO:0008006" key="12">
    <source>
        <dbReference type="Google" id="ProtNLM"/>
    </source>
</evidence>
<name>E8LRM1_9VIBR</name>
<feature type="domain" description="Cytochrome C biogenesis protein transmembrane" evidence="8">
    <location>
        <begin position="304"/>
        <end position="516"/>
    </location>
</feature>
<dbReference type="Pfam" id="PF11412">
    <property type="entry name" value="DsbD_N"/>
    <property type="match status" value="1"/>
</dbReference>
<evidence type="ECO:0000256" key="2">
    <source>
        <dbReference type="ARBA" id="ARBA00022692"/>
    </source>
</evidence>
<dbReference type="STRING" id="945543.VIBR0546_03465"/>
<feature type="transmembrane region" description="Helical" evidence="6">
    <location>
        <begin position="525"/>
        <end position="541"/>
    </location>
</feature>
<evidence type="ECO:0000259" key="9">
    <source>
        <dbReference type="Pfam" id="PF11412"/>
    </source>
</evidence>
<dbReference type="CDD" id="cd02953">
    <property type="entry name" value="DsbDgamma"/>
    <property type="match status" value="1"/>
</dbReference>
<feature type="chain" id="PRO_5003224258" description="Suppressor for copper-sensitivity B" evidence="7">
    <location>
        <begin position="31"/>
        <end position="702"/>
    </location>
</feature>
<dbReference type="OrthoDB" id="9811036at2"/>
<gene>
    <name evidence="10" type="ORF">VIBR0546_03465</name>
</gene>
<keyword evidence="2 6" id="KW-0812">Transmembrane</keyword>
<keyword evidence="7" id="KW-0732">Signal</keyword>
<dbReference type="GO" id="GO:0045454">
    <property type="term" value="P:cell redox homeostasis"/>
    <property type="evidence" value="ECO:0007669"/>
    <property type="project" value="TreeGrafter"/>
</dbReference>
<dbReference type="GO" id="GO:0017004">
    <property type="term" value="P:cytochrome complex assembly"/>
    <property type="evidence" value="ECO:0007669"/>
    <property type="project" value="UniProtKB-KW"/>
</dbReference>
<evidence type="ECO:0000256" key="3">
    <source>
        <dbReference type="ARBA" id="ARBA00022748"/>
    </source>
</evidence>
<dbReference type="InterPro" id="IPR035671">
    <property type="entry name" value="DsbD_gamma"/>
</dbReference>
<evidence type="ECO:0000256" key="5">
    <source>
        <dbReference type="ARBA" id="ARBA00023136"/>
    </source>
</evidence>
<dbReference type="GO" id="GO:0016020">
    <property type="term" value="C:membrane"/>
    <property type="evidence" value="ECO:0007669"/>
    <property type="project" value="UniProtKB-SubCell"/>
</dbReference>
<evidence type="ECO:0000259" key="8">
    <source>
        <dbReference type="Pfam" id="PF02683"/>
    </source>
</evidence>
<feature type="transmembrane region" description="Helical" evidence="6">
    <location>
        <begin position="347"/>
        <end position="367"/>
    </location>
</feature>
<dbReference type="PANTHER" id="PTHR32234">
    <property type="entry name" value="THIOL:DISULFIDE INTERCHANGE PROTEIN DSBD"/>
    <property type="match status" value="1"/>
</dbReference>
<dbReference type="eggNOG" id="COG4233">
    <property type="taxonomic scope" value="Bacteria"/>
</dbReference>
<keyword evidence="3" id="KW-0201">Cytochrome c-type biogenesis</keyword>
<evidence type="ECO:0000313" key="11">
    <source>
        <dbReference type="Proteomes" id="UP000004371"/>
    </source>
</evidence>
<dbReference type="Proteomes" id="UP000004371">
    <property type="component" value="Unassembled WGS sequence"/>
</dbReference>
<feature type="transmembrane region" description="Helical" evidence="6">
    <location>
        <begin position="428"/>
        <end position="457"/>
    </location>
</feature>
<dbReference type="Pfam" id="PF02683">
    <property type="entry name" value="DsbD_TM"/>
    <property type="match status" value="1"/>
</dbReference>
<evidence type="ECO:0000313" key="10">
    <source>
        <dbReference type="EMBL" id="EGA66624.1"/>
    </source>
</evidence>
<feature type="transmembrane region" description="Helical" evidence="6">
    <location>
        <begin position="387"/>
        <end position="407"/>
    </location>
</feature>
<keyword evidence="5 6" id="KW-0472">Membrane</keyword>
<feature type="transmembrane region" description="Helical" evidence="6">
    <location>
        <begin position="463"/>
        <end position="490"/>
    </location>
</feature>